<protein>
    <submittedName>
        <fullName evidence="2">Uncharacterized protein</fullName>
    </submittedName>
</protein>
<feature type="compositionally biased region" description="Polar residues" evidence="1">
    <location>
        <begin position="331"/>
        <end position="348"/>
    </location>
</feature>
<gene>
    <name evidence="2" type="ORF">PXEA_LOCUS501</name>
</gene>
<feature type="region of interest" description="Disordered" evidence="1">
    <location>
        <begin position="98"/>
        <end position="119"/>
    </location>
</feature>
<dbReference type="AlphaFoldDB" id="A0A448WAG3"/>
<name>A0A448WAG3_9PLAT</name>
<feature type="compositionally biased region" description="Low complexity" evidence="1">
    <location>
        <begin position="353"/>
        <end position="363"/>
    </location>
</feature>
<organism evidence="2 3">
    <name type="scientific">Protopolystoma xenopodis</name>
    <dbReference type="NCBI Taxonomy" id="117903"/>
    <lineage>
        <taxon>Eukaryota</taxon>
        <taxon>Metazoa</taxon>
        <taxon>Spiralia</taxon>
        <taxon>Lophotrochozoa</taxon>
        <taxon>Platyhelminthes</taxon>
        <taxon>Monogenea</taxon>
        <taxon>Polyopisthocotylea</taxon>
        <taxon>Polystomatidea</taxon>
        <taxon>Polystomatidae</taxon>
        <taxon>Protopolystoma</taxon>
    </lineage>
</organism>
<sequence length="389" mass="40161">MMFTEPKPVEPSTPSIFGRVSDDSITTPFTPSTLSISTLDLSKTLSTVEVTSKVIPSVYSSTTTLYPNIPTNTLFTQPEQAEPLTPLSVSSSDLLITTSSTSPLDSSQSPSTLGPTSTKTLELTIPITTTSTQSDPVETLTSSVSVGVYDSPGTTPSILSPLYVSSSESSTTLSSESIITLELDFSTMSSSLVTLPSGPIVSHPVTAQSTIRLIPASTPTTAPHTSPVDVPSSEAITGLGFTDLTAAEEERIEATTKYEPVAITTSTQPVPKTPLVEATTPILELPSSELKGTSEPTATATTPSSQIDSSSSIAPFKSSSVDLSATLPGTAHTTLKPFTQSPTPTSTGGLLWPHSVASSTDSSPPSPSPRGEPSAPVSTKPTMPPDGTE</sequence>
<comment type="caution">
    <text evidence="2">The sequence shown here is derived from an EMBL/GenBank/DDBJ whole genome shotgun (WGS) entry which is preliminary data.</text>
</comment>
<dbReference type="Proteomes" id="UP000784294">
    <property type="component" value="Unassembled WGS sequence"/>
</dbReference>
<keyword evidence="3" id="KW-1185">Reference proteome</keyword>
<evidence type="ECO:0000313" key="2">
    <source>
        <dbReference type="EMBL" id="VEL07061.1"/>
    </source>
</evidence>
<evidence type="ECO:0000313" key="3">
    <source>
        <dbReference type="Proteomes" id="UP000784294"/>
    </source>
</evidence>
<accession>A0A448WAG3</accession>
<dbReference type="EMBL" id="CAAALY010000936">
    <property type="protein sequence ID" value="VEL07061.1"/>
    <property type="molecule type" value="Genomic_DNA"/>
</dbReference>
<feature type="compositionally biased region" description="Low complexity" evidence="1">
    <location>
        <begin position="98"/>
        <end position="113"/>
    </location>
</feature>
<evidence type="ECO:0000256" key="1">
    <source>
        <dbReference type="SAM" id="MobiDB-lite"/>
    </source>
</evidence>
<feature type="region of interest" description="Disordered" evidence="1">
    <location>
        <begin position="283"/>
        <end position="389"/>
    </location>
</feature>
<proteinExistence type="predicted"/>
<reference evidence="2" key="1">
    <citation type="submission" date="2018-11" db="EMBL/GenBank/DDBJ databases">
        <authorList>
            <consortium name="Pathogen Informatics"/>
        </authorList>
    </citation>
    <scope>NUCLEOTIDE SEQUENCE</scope>
</reference>
<feature type="compositionally biased region" description="Low complexity" evidence="1">
    <location>
        <begin position="293"/>
        <end position="320"/>
    </location>
</feature>
<feature type="region of interest" description="Disordered" evidence="1">
    <location>
        <begin position="1"/>
        <end position="20"/>
    </location>
</feature>